<evidence type="ECO:0000256" key="1">
    <source>
        <dbReference type="ARBA" id="ARBA00004374"/>
    </source>
</evidence>
<keyword evidence="5" id="KW-0472">Membrane</keyword>
<evidence type="ECO:0000313" key="8">
    <source>
        <dbReference type="EMBL" id="PFX31603.1"/>
    </source>
</evidence>
<dbReference type="OrthoDB" id="1724197at2759"/>
<dbReference type="Proteomes" id="UP000225706">
    <property type="component" value="Unassembled WGS sequence"/>
</dbReference>
<comment type="subcellular location">
    <subcellularLocation>
        <location evidence="1">Mitochondrion outer membrane</location>
        <topology evidence="1">Multi-pass membrane protein</topology>
    </subcellularLocation>
</comment>
<evidence type="ECO:0000259" key="7">
    <source>
        <dbReference type="Pfam" id="PF01103"/>
    </source>
</evidence>
<gene>
    <name evidence="8" type="primary">samm50-b</name>
    <name evidence="8" type="ORF">AWC38_SpisGene3507</name>
</gene>
<protein>
    <submittedName>
        <fullName evidence="8">Sorting and assembly machinery component 50-like B</fullName>
    </submittedName>
</protein>
<dbReference type="PANTHER" id="PTHR12815:SF18">
    <property type="entry name" value="SORTING AND ASSEMBLY MACHINERY COMPONENT 50 HOMOLOG"/>
    <property type="match status" value="1"/>
</dbReference>
<dbReference type="InterPro" id="IPR039910">
    <property type="entry name" value="D15-like"/>
</dbReference>
<dbReference type="GO" id="GO:0045040">
    <property type="term" value="P:protein insertion into mitochondrial outer membrane"/>
    <property type="evidence" value="ECO:0007669"/>
    <property type="project" value="TreeGrafter"/>
</dbReference>
<organism evidence="8 9">
    <name type="scientific">Stylophora pistillata</name>
    <name type="common">Smooth cauliflower coral</name>
    <dbReference type="NCBI Taxonomy" id="50429"/>
    <lineage>
        <taxon>Eukaryota</taxon>
        <taxon>Metazoa</taxon>
        <taxon>Cnidaria</taxon>
        <taxon>Anthozoa</taxon>
        <taxon>Hexacorallia</taxon>
        <taxon>Scleractinia</taxon>
        <taxon>Astrocoeniina</taxon>
        <taxon>Pocilloporidae</taxon>
        <taxon>Stylophora</taxon>
    </lineage>
</organism>
<dbReference type="Gene3D" id="3.10.20.310">
    <property type="entry name" value="membrane protein fhac"/>
    <property type="match status" value="1"/>
</dbReference>
<name>A0A2B4SR88_STYPI</name>
<sequence>MAAEGTEGTEDGNNSQFNETTKEFLSRPAVVEQINIEGYWRTKRDILIPGIKRLLEASTFSELMELALEAKEDLMSLGVFHDVDMFIDTSTDHSSNPNGYDVTFEVKEKRLMTSSTGTQIGNNEGNMMFGCSLNNVFGRAEQVKADLSFGTRTRMSYQPQYPTVVPSHMLSKHYPKMVTAVVSFYGPDDSLGADAYWAAGLHVYTPLPFRPGRGGLGDRIKTHLFVNTGNLIAFDTNLPWRNRFNSLREKIRWSCGAGLVFMLGIARVEFNYCVPIAAQNTDSVNHGIQVGVGINFL</sequence>
<evidence type="ECO:0000256" key="2">
    <source>
        <dbReference type="ARBA" id="ARBA00010913"/>
    </source>
</evidence>
<feature type="domain" description="Bacterial surface antigen (D15)" evidence="7">
    <location>
        <begin position="186"/>
        <end position="296"/>
    </location>
</feature>
<dbReference type="EMBL" id="LSMT01000033">
    <property type="protein sequence ID" value="PFX31603.1"/>
    <property type="molecule type" value="Genomic_DNA"/>
</dbReference>
<evidence type="ECO:0000313" key="9">
    <source>
        <dbReference type="Proteomes" id="UP000225706"/>
    </source>
</evidence>
<dbReference type="InterPro" id="IPR000184">
    <property type="entry name" value="Bac_surfAg_D15"/>
</dbReference>
<evidence type="ECO:0000256" key="4">
    <source>
        <dbReference type="ARBA" id="ARBA00022692"/>
    </source>
</evidence>
<keyword evidence="3" id="KW-1134">Transmembrane beta strand</keyword>
<accession>A0A2B4SR88</accession>
<keyword evidence="9" id="KW-1185">Reference proteome</keyword>
<dbReference type="Pfam" id="PF01103">
    <property type="entry name" value="Omp85"/>
    <property type="match status" value="1"/>
</dbReference>
<reference evidence="9" key="1">
    <citation type="journal article" date="2017" name="bioRxiv">
        <title>Comparative analysis of the genomes of Stylophora pistillata and Acropora digitifera provides evidence for extensive differences between species of corals.</title>
        <authorList>
            <person name="Voolstra C.R."/>
            <person name="Li Y."/>
            <person name="Liew Y.J."/>
            <person name="Baumgarten S."/>
            <person name="Zoccola D."/>
            <person name="Flot J.-F."/>
            <person name="Tambutte S."/>
            <person name="Allemand D."/>
            <person name="Aranda M."/>
        </authorList>
    </citation>
    <scope>NUCLEOTIDE SEQUENCE [LARGE SCALE GENOMIC DNA]</scope>
</reference>
<feature type="region of interest" description="Disordered" evidence="6">
    <location>
        <begin position="1"/>
        <end position="21"/>
    </location>
</feature>
<dbReference type="AlphaFoldDB" id="A0A2B4SR88"/>
<dbReference type="GO" id="GO:0033108">
    <property type="term" value="P:mitochondrial respiratory chain complex assembly"/>
    <property type="evidence" value="ECO:0007669"/>
    <property type="project" value="TreeGrafter"/>
</dbReference>
<evidence type="ECO:0000256" key="6">
    <source>
        <dbReference type="SAM" id="MobiDB-lite"/>
    </source>
</evidence>
<keyword evidence="4" id="KW-0812">Transmembrane</keyword>
<dbReference type="PANTHER" id="PTHR12815">
    <property type="entry name" value="SORTING AND ASSEMBLY MACHINERY SAMM50 PROTEIN FAMILY MEMBER"/>
    <property type="match status" value="1"/>
</dbReference>
<proteinExistence type="inferred from homology"/>
<dbReference type="Gene3D" id="2.40.160.50">
    <property type="entry name" value="membrane protein fhac: a member of the omp85/tpsb transporter family"/>
    <property type="match status" value="1"/>
</dbReference>
<comment type="similarity">
    <text evidence="2">Belongs to the SAM50/omp85 family.</text>
</comment>
<evidence type="ECO:0000256" key="5">
    <source>
        <dbReference type="ARBA" id="ARBA00023136"/>
    </source>
</evidence>
<dbReference type="GO" id="GO:0005741">
    <property type="term" value="C:mitochondrial outer membrane"/>
    <property type="evidence" value="ECO:0007669"/>
    <property type="project" value="UniProtKB-SubCell"/>
</dbReference>
<comment type="caution">
    <text evidence="8">The sequence shown here is derived from an EMBL/GenBank/DDBJ whole genome shotgun (WGS) entry which is preliminary data.</text>
</comment>
<dbReference type="STRING" id="50429.A0A2B4SR88"/>
<evidence type="ECO:0000256" key="3">
    <source>
        <dbReference type="ARBA" id="ARBA00022452"/>
    </source>
</evidence>